<feature type="domain" description="Metalloprotease TldD/E central" evidence="4">
    <location>
        <begin position="108"/>
        <end position="202"/>
    </location>
</feature>
<evidence type="ECO:0000313" key="5">
    <source>
        <dbReference type="EMBL" id="KPJ50344.1"/>
    </source>
</evidence>
<comment type="caution">
    <text evidence="5">The sequence shown here is derived from an EMBL/GenBank/DDBJ whole genome shotgun (WGS) entry which is preliminary data.</text>
</comment>
<dbReference type="Gene3D" id="3.30.2290.10">
    <property type="entry name" value="PmbA/TldD superfamily"/>
    <property type="match status" value="1"/>
</dbReference>
<dbReference type="PANTHER" id="PTHR30624:SF0">
    <property type="entry name" value="METALLOPROTEASE SLR0863"/>
    <property type="match status" value="1"/>
</dbReference>
<feature type="domain" description="Metalloprotease TldD/E C-terminal" evidence="3">
    <location>
        <begin position="220"/>
        <end position="451"/>
    </location>
</feature>
<accession>A0A0S7WJJ8</accession>
<dbReference type="Pfam" id="PF19290">
    <property type="entry name" value="PmbA_TldD_2nd"/>
    <property type="match status" value="1"/>
</dbReference>
<dbReference type="InterPro" id="IPR035068">
    <property type="entry name" value="TldD/PmbA_N"/>
</dbReference>
<reference evidence="5 6" key="1">
    <citation type="journal article" date="2015" name="Microbiome">
        <title>Genomic resolution of linkages in carbon, nitrogen, and sulfur cycling among widespread estuary sediment bacteria.</title>
        <authorList>
            <person name="Baker B.J."/>
            <person name="Lazar C.S."/>
            <person name="Teske A.P."/>
            <person name="Dick G.J."/>
        </authorList>
    </citation>
    <scope>NUCLEOTIDE SEQUENCE [LARGE SCALE GENOMIC DNA]</scope>
    <source>
        <strain evidence="5">DG_26</strain>
    </source>
</reference>
<name>A0A0S7WJJ8_UNCT6</name>
<dbReference type="AlphaFoldDB" id="A0A0S7WJJ8"/>
<dbReference type="GO" id="GO:0008237">
    <property type="term" value="F:metallopeptidase activity"/>
    <property type="evidence" value="ECO:0007669"/>
    <property type="project" value="UniProtKB-KW"/>
</dbReference>
<dbReference type="GO" id="GO:0005829">
    <property type="term" value="C:cytosol"/>
    <property type="evidence" value="ECO:0007669"/>
    <property type="project" value="TreeGrafter"/>
</dbReference>
<gene>
    <name evidence="5" type="ORF">AMJ40_03210</name>
</gene>
<dbReference type="InterPro" id="IPR045570">
    <property type="entry name" value="Metalloprtase-TldD/E_cen_dom"/>
</dbReference>
<evidence type="ECO:0000259" key="3">
    <source>
        <dbReference type="Pfam" id="PF19289"/>
    </source>
</evidence>
<dbReference type="SUPFAM" id="SSF111283">
    <property type="entry name" value="Putative modulator of DNA gyrase, PmbA/TldD"/>
    <property type="match status" value="1"/>
</dbReference>
<evidence type="ECO:0000256" key="2">
    <source>
        <dbReference type="SAM" id="MobiDB-lite"/>
    </source>
</evidence>
<proteinExistence type="inferred from homology"/>
<dbReference type="PANTHER" id="PTHR30624">
    <property type="entry name" value="UNCHARACTERIZED PROTEIN TLDD AND PMBA"/>
    <property type="match status" value="1"/>
</dbReference>
<evidence type="ECO:0000256" key="1">
    <source>
        <dbReference type="ARBA" id="ARBA00005836"/>
    </source>
</evidence>
<protein>
    <recommendedName>
        <fullName evidence="7">Zn-dependent protease</fullName>
    </recommendedName>
</protein>
<dbReference type="InterPro" id="IPR051463">
    <property type="entry name" value="Peptidase_U62_metallo"/>
</dbReference>
<dbReference type="Proteomes" id="UP000051124">
    <property type="component" value="Unassembled WGS sequence"/>
</dbReference>
<sequence length="452" mass="50441">MIDELKKGLSLCDDKYADIRYEEDEMTRMSYRKELESFYNSVQNGFHLRVLAGGGMCSASFNNREDLPRIMKETSAAAKIGRKYRDREIDFKLAKPVTDRVLPAPRENPRQVPLEEKLRLLTHYNRLVLKMPTIQSTILYYYEWVKNKSYLNTENNAVEQQQVICGISGEIIARDGKSMENVRASVGGCEDFTMLRNREDVFERKAQIVSDLLRAEKPASGTYRVLLNQPMVGLFIHEAFGHFSEADLVKDNPGLLKRLRIGNQLGPDFLNVVDDPAQYGRPGYYVYDDEGVRGTRTTLIKNGVLTGRLHSMETAADMGEDLTGNGIAVGWRHTPIVRMSNIFVEPGEMDFESLLDLVGTGLYICDAKGGSTMGDEFAFGAQYGFEVRRGKTGKLLKGINMSGNLFVTMKKILGIGDDIRFGERGGCGKDGQTNPQSGSGGPHTVIDDVIIG</sequence>
<evidence type="ECO:0008006" key="7">
    <source>
        <dbReference type="Google" id="ProtNLM"/>
    </source>
</evidence>
<dbReference type="InterPro" id="IPR045569">
    <property type="entry name" value="Metalloprtase-TldD/E_C"/>
</dbReference>
<dbReference type="Pfam" id="PF19289">
    <property type="entry name" value="PmbA_TldD_3rd"/>
    <property type="match status" value="1"/>
</dbReference>
<evidence type="ECO:0000259" key="4">
    <source>
        <dbReference type="Pfam" id="PF19290"/>
    </source>
</evidence>
<dbReference type="GO" id="GO:0006508">
    <property type="term" value="P:proteolysis"/>
    <property type="evidence" value="ECO:0007669"/>
    <property type="project" value="UniProtKB-KW"/>
</dbReference>
<feature type="region of interest" description="Disordered" evidence="2">
    <location>
        <begin position="426"/>
        <end position="452"/>
    </location>
</feature>
<comment type="similarity">
    <text evidence="1">Belongs to the peptidase U62 family.</text>
</comment>
<evidence type="ECO:0000313" key="6">
    <source>
        <dbReference type="Proteomes" id="UP000051124"/>
    </source>
</evidence>
<dbReference type="InterPro" id="IPR036059">
    <property type="entry name" value="TldD/PmbA_sf"/>
</dbReference>
<organism evidence="5 6">
    <name type="scientific">candidate division TA06 bacterium DG_26</name>
    <dbReference type="NCBI Taxonomy" id="1703771"/>
    <lineage>
        <taxon>Bacteria</taxon>
        <taxon>Bacteria division TA06</taxon>
    </lineage>
</organism>
<dbReference type="EMBL" id="LIZT01000024">
    <property type="protein sequence ID" value="KPJ50344.1"/>
    <property type="molecule type" value="Genomic_DNA"/>
</dbReference>